<feature type="domain" description="GH16" evidence="2">
    <location>
        <begin position="32"/>
        <end position="263"/>
    </location>
</feature>
<dbReference type="RefSeq" id="WP_168881036.1">
    <property type="nucleotide sequence ID" value="NZ_JABAIL010000001.1"/>
</dbReference>
<proteinExistence type="inferred from homology"/>
<accession>A0A7X8XUG3</accession>
<dbReference type="PANTHER" id="PTHR10963:SF55">
    <property type="entry name" value="GLYCOSIDE HYDROLASE FAMILY 16 PROTEIN"/>
    <property type="match status" value="1"/>
</dbReference>
<dbReference type="NCBIfam" id="TIGR04183">
    <property type="entry name" value="Por_Secre_tail"/>
    <property type="match status" value="1"/>
</dbReference>
<dbReference type="GO" id="GO:0005975">
    <property type="term" value="P:carbohydrate metabolic process"/>
    <property type="evidence" value="ECO:0007669"/>
    <property type="project" value="InterPro"/>
</dbReference>
<name>A0A7X8XUG3_9BACT</name>
<evidence type="ECO:0000313" key="4">
    <source>
        <dbReference type="Proteomes" id="UP000585050"/>
    </source>
</evidence>
<comment type="caution">
    <text evidence="3">The sequence shown here is derived from an EMBL/GenBank/DDBJ whole genome shotgun (WGS) entry which is preliminary data.</text>
</comment>
<keyword evidence="3" id="KW-0378">Hydrolase</keyword>
<dbReference type="InterPro" id="IPR050546">
    <property type="entry name" value="Glycosyl_Hydrlase_16"/>
</dbReference>
<sequence length="602" mass="66759">MKQLLFIFITFFSFQQAFSQDDCYELVWNDEFDYNGAPDSEKWGYDIGGNGWGNNEDQYYTDNLSNAQVTGGRLLITARKESFGGKSYTSARLISKNKGDWLYGKVVVRAKLPKGQGTWPAIWMLPTDWEYGGWPSSGEIDIMEHVGYEENVVHGTVHTEAYNHSSNTQKGQKVTISDATTAFHDYTLEWTEDNITVGYDDQTYFTFPKRGTYKEWPFDKRFHLLLNIAMGGNWGGAGGPTDDTALPATMEVEYVRVYQNTVGELSISGDNVVDKNSEQTYSVSGLDGTVTWTLPEGATITSDDVTASTITVEFGDNAVGGEIKAAVQGNCSTYDVSEDIIVVQGAPSEDEALFPSLDTDVSNWSIPEDFTEIFEVSADGDMTLVKFDVSDPSENPYIDYYFSEVYDFSGHNNFSIALKLSSSTLPDAMGIYLLDANLDEIGGDQLRLLPNDVEADCNVRTYTYQFENTLTRVRGIRMYINHGLFSGPNAGGLLIGDIKVSNQTLSDEQLSTDGDCGILDEIISSTNDTLSSFSIYPNPVKNGETLYFGELANAKLYSTMGVLQFQTEEEVGSITINHLEKGFYILVLEQEGYSVSKKILIE</sequence>
<dbReference type="GO" id="GO:0004553">
    <property type="term" value="F:hydrolase activity, hydrolyzing O-glycosyl compounds"/>
    <property type="evidence" value="ECO:0007669"/>
    <property type="project" value="InterPro"/>
</dbReference>
<dbReference type="AlphaFoldDB" id="A0A7X8XUG3"/>
<dbReference type="Pfam" id="PF18962">
    <property type="entry name" value="Por_Secre_tail"/>
    <property type="match status" value="1"/>
</dbReference>
<dbReference type="CDD" id="cd08023">
    <property type="entry name" value="GH16_laminarinase_like"/>
    <property type="match status" value="1"/>
</dbReference>
<protein>
    <submittedName>
        <fullName evidence="3">Family 16 glycosylhydrolase</fullName>
    </submittedName>
</protein>
<dbReference type="PROSITE" id="PS51762">
    <property type="entry name" value="GH16_2"/>
    <property type="match status" value="1"/>
</dbReference>
<dbReference type="Gene3D" id="2.60.120.200">
    <property type="match status" value="1"/>
</dbReference>
<dbReference type="Pfam" id="PF19408">
    <property type="entry name" value="PKD_6"/>
    <property type="match status" value="1"/>
</dbReference>
<gene>
    <name evidence="3" type="ORF">HGP29_03910</name>
</gene>
<keyword evidence="4" id="KW-1185">Reference proteome</keyword>
<dbReference type="InterPro" id="IPR013320">
    <property type="entry name" value="ConA-like_dom_sf"/>
</dbReference>
<dbReference type="InterPro" id="IPR026444">
    <property type="entry name" value="Secre_tail"/>
</dbReference>
<dbReference type="SUPFAM" id="SSF49899">
    <property type="entry name" value="Concanavalin A-like lectins/glucanases"/>
    <property type="match status" value="1"/>
</dbReference>
<evidence type="ECO:0000313" key="3">
    <source>
        <dbReference type="EMBL" id="NLR90333.1"/>
    </source>
</evidence>
<evidence type="ECO:0000259" key="2">
    <source>
        <dbReference type="PROSITE" id="PS51762"/>
    </source>
</evidence>
<dbReference type="InterPro" id="IPR045829">
    <property type="entry name" value="PKD_6"/>
</dbReference>
<dbReference type="Pfam" id="PF00722">
    <property type="entry name" value="Glyco_hydro_16"/>
    <property type="match status" value="1"/>
</dbReference>
<dbReference type="Proteomes" id="UP000585050">
    <property type="component" value="Unassembled WGS sequence"/>
</dbReference>
<dbReference type="PANTHER" id="PTHR10963">
    <property type="entry name" value="GLYCOSYL HYDROLASE-RELATED"/>
    <property type="match status" value="1"/>
</dbReference>
<dbReference type="EMBL" id="JABAIL010000001">
    <property type="protein sequence ID" value="NLR90333.1"/>
    <property type="molecule type" value="Genomic_DNA"/>
</dbReference>
<evidence type="ECO:0000256" key="1">
    <source>
        <dbReference type="ARBA" id="ARBA00006865"/>
    </source>
</evidence>
<reference evidence="3 4" key="1">
    <citation type="submission" date="2020-04" db="EMBL/GenBank/DDBJ databases">
        <title>Flammeovirga sp. SR4, a novel species isolated from seawater.</title>
        <authorList>
            <person name="Wang X."/>
        </authorList>
    </citation>
    <scope>NUCLEOTIDE SEQUENCE [LARGE SCALE GENOMIC DNA]</scope>
    <source>
        <strain evidence="3 4">SR4</strain>
    </source>
</reference>
<dbReference type="InterPro" id="IPR000757">
    <property type="entry name" value="Beta-glucanase-like"/>
</dbReference>
<organism evidence="3 4">
    <name type="scientific">Flammeovirga agarivorans</name>
    <dbReference type="NCBI Taxonomy" id="2726742"/>
    <lineage>
        <taxon>Bacteria</taxon>
        <taxon>Pseudomonadati</taxon>
        <taxon>Bacteroidota</taxon>
        <taxon>Cytophagia</taxon>
        <taxon>Cytophagales</taxon>
        <taxon>Flammeovirgaceae</taxon>
        <taxon>Flammeovirga</taxon>
    </lineage>
</organism>
<comment type="similarity">
    <text evidence="1">Belongs to the glycosyl hydrolase 16 family.</text>
</comment>